<dbReference type="InterPro" id="IPR008565">
    <property type="entry name" value="TtsA-like_GH18_dom"/>
</dbReference>
<sequence>PPSSPAQARWQACADFVLLREGGEVNHPLDRGGHTNRGITRDTLAHWRGRLVTAEELSALTREEALEIYQSEYWGKAHCPELPAGVDLCVFDTAVLRGPSAAIAMLQQAAGLSGRAVDGDYGPTTAAAVAACAPAALVGALCDAREAFHRQRTVDEPSQAVFLNGWLNRVKALRPKALAMAAGR</sequence>
<feature type="non-terminal residue" evidence="3">
    <location>
        <position position="1"/>
    </location>
</feature>
<organism evidence="3 4">
    <name type="scientific">Teichococcus deserti</name>
    <dbReference type="NCBI Taxonomy" id="1817963"/>
    <lineage>
        <taxon>Bacteria</taxon>
        <taxon>Pseudomonadati</taxon>
        <taxon>Pseudomonadota</taxon>
        <taxon>Alphaproteobacteria</taxon>
        <taxon>Acetobacterales</taxon>
        <taxon>Roseomonadaceae</taxon>
        <taxon>Roseomonas</taxon>
    </lineage>
</organism>
<feature type="domain" description="Peptidoglycan binding" evidence="2">
    <location>
        <begin position="102"/>
        <end position="170"/>
    </location>
</feature>
<accession>A0A1V2GYD9</accession>
<evidence type="ECO:0000259" key="2">
    <source>
        <dbReference type="Pfam" id="PF09374"/>
    </source>
</evidence>
<comment type="caution">
    <text evidence="3">The sequence shown here is derived from an EMBL/GenBank/DDBJ whole genome shotgun (WGS) entry which is preliminary data.</text>
</comment>
<dbReference type="InterPro" id="IPR023346">
    <property type="entry name" value="Lysozyme-like_dom_sf"/>
</dbReference>
<evidence type="ECO:0000313" key="4">
    <source>
        <dbReference type="Proteomes" id="UP000188879"/>
    </source>
</evidence>
<dbReference type="SUPFAM" id="SSF53955">
    <property type="entry name" value="Lysozyme-like"/>
    <property type="match status" value="1"/>
</dbReference>
<evidence type="ECO:0000313" key="3">
    <source>
        <dbReference type="EMBL" id="ONG50120.1"/>
    </source>
</evidence>
<gene>
    <name evidence="3" type="ORF">BKE38_19320</name>
</gene>
<dbReference type="CDD" id="cd13926">
    <property type="entry name" value="N-acetylmuramidase_GH108"/>
    <property type="match status" value="1"/>
</dbReference>
<dbReference type="InterPro" id="IPR018537">
    <property type="entry name" value="Peptidoglycan-bd_3"/>
</dbReference>
<name>A0A1V2GYD9_9PROT</name>
<evidence type="ECO:0000259" key="1">
    <source>
        <dbReference type="Pfam" id="PF05838"/>
    </source>
</evidence>
<feature type="domain" description="TtsA-like Glycoside hydrolase family 108" evidence="1">
    <location>
        <begin position="15"/>
        <end position="98"/>
    </location>
</feature>
<dbReference type="OrthoDB" id="9815229at2"/>
<dbReference type="Proteomes" id="UP000188879">
    <property type="component" value="Unassembled WGS sequence"/>
</dbReference>
<dbReference type="Pfam" id="PF09374">
    <property type="entry name" value="PG_binding_3"/>
    <property type="match status" value="1"/>
</dbReference>
<reference evidence="3 4" key="1">
    <citation type="submission" date="2016-10" db="EMBL/GenBank/DDBJ databases">
        <title>Draft Genome sequence of Roseomonas sp. strain M3.</title>
        <authorList>
            <person name="Subhash Y."/>
            <person name="Lee S."/>
        </authorList>
    </citation>
    <scope>NUCLEOTIDE SEQUENCE [LARGE SCALE GENOMIC DNA]</scope>
    <source>
        <strain evidence="3 4">M3</strain>
    </source>
</reference>
<dbReference type="Gene3D" id="1.20.141.10">
    <property type="entry name" value="Chitosanase, subunit A, domain 1"/>
    <property type="match status" value="1"/>
</dbReference>
<keyword evidence="4" id="KW-1185">Reference proteome</keyword>
<dbReference type="Pfam" id="PF05838">
    <property type="entry name" value="Glyco_hydro_108"/>
    <property type="match status" value="1"/>
</dbReference>
<dbReference type="RefSeq" id="WP_076958947.1">
    <property type="nucleotide sequence ID" value="NZ_MLCO01000203.1"/>
</dbReference>
<proteinExistence type="predicted"/>
<protein>
    <submittedName>
        <fullName evidence="3">Uncharacterized protein</fullName>
    </submittedName>
</protein>
<dbReference type="EMBL" id="MLCO01000203">
    <property type="protein sequence ID" value="ONG50120.1"/>
    <property type="molecule type" value="Genomic_DNA"/>
</dbReference>
<dbReference type="AlphaFoldDB" id="A0A1V2GYD9"/>